<evidence type="ECO:0000313" key="2">
    <source>
        <dbReference type="Proteomes" id="UP000784294"/>
    </source>
</evidence>
<reference evidence="1" key="1">
    <citation type="submission" date="2018-11" db="EMBL/GenBank/DDBJ databases">
        <authorList>
            <consortium name="Pathogen Informatics"/>
        </authorList>
    </citation>
    <scope>NUCLEOTIDE SEQUENCE</scope>
</reference>
<organism evidence="1 2">
    <name type="scientific">Protopolystoma xenopodis</name>
    <dbReference type="NCBI Taxonomy" id="117903"/>
    <lineage>
        <taxon>Eukaryota</taxon>
        <taxon>Metazoa</taxon>
        <taxon>Spiralia</taxon>
        <taxon>Lophotrochozoa</taxon>
        <taxon>Platyhelminthes</taxon>
        <taxon>Monogenea</taxon>
        <taxon>Polyopisthocotylea</taxon>
        <taxon>Polystomatidea</taxon>
        <taxon>Polystomatidae</taxon>
        <taxon>Protopolystoma</taxon>
    </lineage>
</organism>
<name>A0A3S5AUJ2_9PLAT</name>
<protein>
    <submittedName>
        <fullName evidence="1">Uncharacterized protein</fullName>
    </submittedName>
</protein>
<sequence>MATATSGVFTRSLSASLLSASTITAGSGTSASTDVRTYSNRNSSVSSSFSSSSSSFLASCHPKSIVSSGLSSSSSSSALRLGPESISIVPGSDPQSQLASESCSNAGPHCTLTSFQKACTWLSPFTVAAATTVSTCFDSCCVGSASLASTPQPSTGAWRPRLTASPQRRRRHSLMLAQQLVDTSSSLHPACLSGNLNSRGDCSLSGCGHTCQDPVCRIDLPNELFLEHSSVGAQSASRPDVNLAPNQAKSFMAERRIQPI</sequence>
<proteinExistence type="predicted"/>
<comment type="caution">
    <text evidence="1">The sequence shown here is derived from an EMBL/GenBank/DDBJ whole genome shotgun (WGS) entry which is preliminary data.</text>
</comment>
<accession>A0A3S5AUJ2</accession>
<keyword evidence="2" id="KW-1185">Reference proteome</keyword>
<evidence type="ECO:0000313" key="1">
    <source>
        <dbReference type="EMBL" id="VEL28764.1"/>
    </source>
</evidence>
<dbReference type="Proteomes" id="UP000784294">
    <property type="component" value="Unassembled WGS sequence"/>
</dbReference>
<dbReference type="EMBL" id="CAAALY010097622">
    <property type="protein sequence ID" value="VEL28764.1"/>
    <property type="molecule type" value="Genomic_DNA"/>
</dbReference>
<feature type="non-terminal residue" evidence="1">
    <location>
        <position position="260"/>
    </location>
</feature>
<gene>
    <name evidence="1" type="ORF">PXEA_LOCUS22204</name>
</gene>
<dbReference type="AlphaFoldDB" id="A0A3S5AUJ2"/>